<dbReference type="Pfam" id="PF00571">
    <property type="entry name" value="CBS"/>
    <property type="match status" value="2"/>
</dbReference>
<gene>
    <name evidence="5" type="ORF">O166_02200</name>
</gene>
<dbReference type="CDD" id="cd04608">
    <property type="entry name" value="CBS_pair_CBS"/>
    <property type="match status" value="1"/>
</dbReference>
<dbReference type="SMART" id="SM00116">
    <property type="entry name" value="CBS"/>
    <property type="match status" value="2"/>
</dbReference>
<proteinExistence type="predicted"/>
<dbReference type="InterPro" id="IPR001926">
    <property type="entry name" value="TrpB-like_PALP"/>
</dbReference>
<keyword evidence="3" id="KW-0129">CBS domain</keyword>
<reference evidence="5 6" key="1">
    <citation type="journal article" date="2013" name="Genome Announc.">
        <title>Genome Sequence of the Pigment-Producing Bacterium Pseudogulbenkiania ferrooxidans, Isolated from Loktak Lake.</title>
        <authorList>
            <person name="Puranik S."/>
            <person name="Talkal R."/>
            <person name="Qureshi A."/>
            <person name="Khardenavis A."/>
            <person name="Kapley A."/>
            <person name="Purohit H.J."/>
        </authorList>
    </citation>
    <scope>NUCLEOTIDE SEQUENCE [LARGE SCALE GENOMIC DNA]</scope>
    <source>
        <strain evidence="5 6">EGD-HP2</strain>
    </source>
</reference>
<dbReference type="EMBL" id="AVPH01000280">
    <property type="protein sequence ID" value="ERE00242.1"/>
    <property type="molecule type" value="Genomic_DNA"/>
</dbReference>
<evidence type="ECO:0000256" key="2">
    <source>
        <dbReference type="ARBA" id="ARBA00022898"/>
    </source>
</evidence>
<dbReference type="SUPFAM" id="SSF53686">
    <property type="entry name" value="Tryptophan synthase beta subunit-like PLP-dependent enzymes"/>
    <property type="match status" value="1"/>
</dbReference>
<dbReference type="InterPro" id="IPR050214">
    <property type="entry name" value="Cys_Synth/Cystath_Beta-Synth"/>
</dbReference>
<protein>
    <submittedName>
        <fullName evidence="5">Cysteine synthase</fullName>
    </submittedName>
</protein>
<dbReference type="Pfam" id="PF00291">
    <property type="entry name" value="PALP"/>
    <property type="match status" value="1"/>
</dbReference>
<evidence type="ECO:0000256" key="1">
    <source>
        <dbReference type="ARBA" id="ARBA00001933"/>
    </source>
</evidence>
<comment type="caution">
    <text evidence="5">The sequence shown here is derived from an EMBL/GenBank/DDBJ whole genome shotgun (WGS) entry which is preliminary data.</text>
</comment>
<evidence type="ECO:0000259" key="4">
    <source>
        <dbReference type="PROSITE" id="PS51371"/>
    </source>
</evidence>
<organism evidence="5 6">
    <name type="scientific">Pseudogulbenkiania ferrooxidans EGD-HP2</name>
    <dbReference type="NCBI Taxonomy" id="1388764"/>
    <lineage>
        <taxon>Bacteria</taxon>
        <taxon>Pseudomonadati</taxon>
        <taxon>Pseudomonadota</taxon>
        <taxon>Betaproteobacteria</taxon>
        <taxon>Neisseriales</taxon>
        <taxon>Chromobacteriaceae</taxon>
        <taxon>Pseudogulbenkiania</taxon>
    </lineage>
</organism>
<keyword evidence="2" id="KW-0663">Pyridoxal phosphate</keyword>
<evidence type="ECO:0000256" key="3">
    <source>
        <dbReference type="PROSITE-ProRule" id="PRU00703"/>
    </source>
</evidence>
<keyword evidence="6" id="KW-1185">Reference proteome</keyword>
<feature type="domain" description="CBS" evidence="4">
    <location>
        <begin position="336"/>
        <end position="396"/>
    </location>
</feature>
<dbReference type="PROSITE" id="PS00901">
    <property type="entry name" value="CYS_SYNTHASE"/>
    <property type="match status" value="1"/>
</dbReference>
<evidence type="ECO:0000313" key="6">
    <source>
        <dbReference type="Proteomes" id="UP000016426"/>
    </source>
</evidence>
<dbReference type="PANTHER" id="PTHR10314">
    <property type="entry name" value="CYSTATHIONINE BETA-SYNTHASE"/>
    <property type="match status" value="1"/>
</dbReference>
<dbReference type="InterPro" id="IPR000644">
    <property type="entry name" value="CBS_dom"/>
</dbReference>
<dbReference type="InterPro" id="IPR046353">
    <property type="entry name" value="CBS_C"/>
</dbReference>
<sequence>MEMQDNSVLSLIGNTPLVRVSHLDTGPCELYLKLESHNPGGSIKDRIALTMIEAAERDGKLKPGGVIIEATAGNTGLGLALVAAQKGYPLTLVVPDKMSREKILHLQALGAQVVLTRSDVGKGHPEYYQDMAARIASETPGAYYIDQFNNPANPLAHETTTGPEIFRQMNGEVDAVVVGVGSSGTLTGLTRFFRAQSPATAFVLADPVGSVMADYVETGSFGQAGSWLIEGIGEDFIPPLTDLSMVKRAFRISDQESFDTAQQLLSSEGILAGSSSGALLAAALRYCREQTVPKRVVTLVCDSGNKYLSKMYNRDWLVDQGMLRLPEVGGLTDLIVRRHQDGSTVSCHPDEPLNVAYQRMRLHDVSQMPVLDDDKVVGVLDEWDLLLSVHGEPENFRQTVATAMSGHVRTLSPQASLQDLLQVFNDGHIALIVDKGRYLGLITQADLLSFWRRQPRAA</sequence>
<accession>A0ABP2XH49</accession>
<dbReference type="Gene3D" id="3.40.50.1100">
    <property type="match status" value="2"/>
</dbReference>
<comment type="cofactor">
    <cofactor evidence="1">
        <name>pyridoxal 5'-phosphate</name>
        <dbReference type="ChEBI" id="CHEBI:597326"/>
    </cofactor>
</comment>
<dbReference type="SUPFAM" id="SSF54631">
    <property type="entry name" value="CBS-domain pair"/>
    <property type="match status" value="1"/>
</dbReference>
<name>A0ABP2XH49_9NEIS</name>
<dbReference type="InterPro" id="IPR046342">
    <property type="entry name" value="CBS_dom_sf"/>
</dbReference>
<evidence type="ECO:0000313" key="5">
    <source>
        <dbReference type="EMBL" id="ERE00242.1"/>
    </source>
</evidence>
<dbReference type="PROSITE" id="PS51371">
    <property type="entry name" value="CBS"/>
    <property type="match status" value="1"/>
</dbReference>
<dbReference type="CDD" id="cd01561">
    <property type="entry name" value="CBS_like"/>
    <property type="match status" value="1"/>
</dbReference>
<dbReference type="InterPro" id="IPR001216">
    <property type="entry name" value="P-phosphate_BS"/>
</dbReference>
<dbReference type="InterPro" id="IPR036052">
    <property type="entry name" value="TrpB-like_PALP_sf"/>
</dbReference>
<dbReference type="Proteomes" id="UP000016426">
    <property type="component" value="Unassembled WGS sequence"/>
</dbReference>
<dbReference type="Gene3D" id="3.10.580.10">
    <property type="entry name" value="CBS-domain"/>
    <property type="match status" value="1"/>
</dbReference>